<protein>
    <recommendedName>
        <fullName evidence="5">Monocarboxylate transporter</fullName>
    </recommendedName>
</protein>
<keyword evidence="2" id="KW-0472">Membrane</keyword>
<dbReference type="AlphaFoldDB" id="A0AAE1DV84"/>
<organism evidence="3 4">
    <name type="scientific">Elysia crispata</name>
    <name type="common">lettuce slug</name>
    <dbReference type="NCBI Taxonomy" id="231223"/>
    <lineage>
        <taxon>Eukaryota</taxon>
        <taxon>Metazoa</taxon>
        <taxon>Spiralia</taxon>
        <taxon>Lophotrochozoa</taxon>
        <taxon>Mollusca</taxon>
        <taxon>Gastropoda</taxon>
        <taxon>Heterobranchia</taxon>
        <taxon>Euthyneura</taxon>
        <taxon>Panpulmonata</taxon>
        <taxon>Sacoglossa</taxon>
        <taxon>Placobranchoidea</taxon>
        <taxon>Plakobranchidae</taxon>
        <taxon>Elysia</taxon>
    </lineage>
</organism>
<dbReference type="Proteomes" id="UP001283361">
    <property type="component" value="Unassembled WGS sequence"/>
</dbReference>
<comment type="caution">
    <text evidence="3">The sequence shown here is derived from an EMBL/GenBank/DDBJ whole genome shotgun (WGS) entry which is preliminary data.</text>
</comment>
<feature type="compositionally biased region" description="Low complexity" evidence="1">
    <location>
        <begin position="114"/>
        <end position="127"/>
    </location>
</feature>
<evidence type="ECO:0008006" key="5">
    <source>
        <dbReference type="Google" id="ProtNLM"/>
    </source>
</evidence>
<keyword evidence="4" id="KW-1185">Reference proteome</keyword>
<keyword evidence="2" id="KW-1133">Transmembrane helix</keyword>
<evidence type="ECO:0000256" key="1">
    <source>
        <dbReference type="SAM" id="MobiDB-lite"/>
    </source>
</evidence>
<dbReference type="Gene3D" id="1.20.1250.20">
    <property type="entry name" value="MFS general substrate transporter like domains"/>
    <property type="match status" value="1"/>
</dbReference>
<proteinExistence type="predicted"/>
<name>A0AAE1DV84_9GAST</name>
<feature type="non-terminal residue" evidence="3">
    <location>
        <position position="1"/>
    </location>
</feature>
<keyword evidence="2" id="KW-0812">Transmembrane</keyword>
<feature type="transmembrane region" description="Helical" evidence="2">
    <location>
        <begin position="271"/>
        <end position="293"/>
    </location>
</feature>
<dbReference type="InterPro" id="IPR036259">
    <property type="entry name" value="MFS_trans_sf"/>
</dbReference>
<accession>A0AAE1DV84</accession>
<dbReference type="PANTHER" id="PTHR11360:SF284">
    <property type="entry name" value="EG:103B4.3 PROTEIN-RELATED"/>
    <property type="match status" value="1"/>
</dbReference>
<evidence type="ECO:0000313" key="3">
    <source>
        <dbReference type="EMBL" id="KAK3784214.1"/>
    </source>
</evidence>
<evidence type="ECO:0000256" key="2">
    <source>
        <dbReference type="SAM" id="Phobius"/>
    </source>
</evidence>
<feature type="transmembrane region" description="Helical" evidence="2">
    <location>
        <begin position="334"/>
        <end position="359"/>
    </location>
</feature>
<dbReference type="SUPFAM" id="SSF103473">
    <property type="entry name" value="MFS general substrate transporter"/>
    <property type="match status" value="1"/>
</dbReference>
<feature type="compositionally biased region" description="Polar residues" evidence="1">
    <location>
        <begin position="100"/>
        <end position="113"/>
    </location>
</feature>
<dbReference type="InterPro" id="IPR050327">
    <property type="entry name" value="Proton-linked_MCT"/>
</dbReference>
<reference evidence="3" key="1">
    <citation type="journal article" date="2023" name="G3 (Bethesda)">
        <title>A reference genome for the long-term kleptoplast-retaining sea slug Elysia crispata morphotype clarki.</title>
        <authorList>
            <person name="Eastman K.E."/>
            <person name="Pendleton A.L."/>
            <person name="Shaikh M.A."/>
            <person name="Suttiyut T."/>
            <person name="Ogas R."/>
            <person name="Tomko P."/>
            <person name="Gavelis G."/>
            <person name="Widhalm J.R."/>
            <person name="Wisecaver J.H."/>
        </authorList>
    </citation>
    <scope>NUCLEOTIDE SEQUENCE</scope>
    <source>
        <strain evidence="3">ECLA1</strain>
    </source>
</reference>
<dbReference type="PANTHER" id="PTHR11360">
    <property type="entry name" value="MONOCARBOXYLATE TRANSPORTER"/>
    <property type="match status" value="1"/>
</dbReference>
<feature type="transmembrane region" description="Helical" evidence="2">
    <location>
        <begin position="305"/>
        <end position="328"/>
    </location>
</feature>
<dbReference type="EMBL" id="JAWDGP010002300">
    <property type="protein sequence ID" value="KAK3784214.1"/>
    <property type="molecule type" value="Genomic_DNA"/>
</dbReference>
<feature type="transmembrane region" description="Helical" evidence="2">
    <location>
        <begin position="34"/>
        <end position="57"/>
    </location>
</feature>
<evidence type="ECO:0000313" key="4">
    <source>
        <dbReference type="Proteomes" id="UP001283361"/>
    </source>
</evidence>
<feature type="transmembrane region" description="Helical" evidence="2">
    <location>
        <begin position="178"/>
        <end position="197"/>
    </location>
</feature>
<sequence length="371" mass="40584">HRRRSIGQILARIGDSAWASCAMPPLIRLMRNEFGVRGAFLIVAAIELHMVLGGLLLRPVESYKYKPDLPELSKQTNRKRKDKSGAKESQNGEDVEVTEMKQNLLSPTGRTPDTSTNRTTGRQQQQNDGRLESRSNPEMGTKRFVGLRDYRYRGDCEESVRTDTTNTSCYGDCGFLRLWSFHMVLLFAVFAAANMYIRDYIPVVAASQGATLDQAAMLVTVVGAMDLVSRLSLGFLADTHLLTPSQILGAAHLALGVTCQAISSFNTFPTLVVMSALFGIFMGTRVAMLPLVCIEVVGVDKMPQAFGIVTTIGTFATSILNPVLATIAESYGGSFVPIMHILGGCFFASSSTLLVLALFKRMDRKRGLKPT</sequence>
<gene>
    <name evidence="3" type="ORF">RRG08_003367</name>
</gene>
<feature type="region of interest" description="Disordered" evidence="1">
    <location>
        <begin position="71"/>
        <end position="138"/>
    </location>
</feature>